<evidence type="ECO:0000313" key="2">
    <source>
        <dbReference type="EMBL" id="VDC28863.1"/>
    </source>
</evidence>
<gene>
    <name evidence="2" type="ORF">FILTAD_01877</name>
</gene>
<dbReference type="Pfam" id="PF14275">
    <property type="entry name" value="DUF4362"/>
    <property type="match status" value="1"/>
</dbReference>
<protein>
    <recommendedName>
        <fullName evidence="4">DUF4362 domain-containing protein</fullName>
    </recommendedName>
</protein>
<organism evidence="2 3">
    <name type="scientific">Filibacter tadaridae</name>
    <dbReference type="NCBI Taxonomy" id="2483811"/>
    <lineage>
        <taxon>Bacteria</taxon>
        <taxon>Bacillati</taxon>
        <taxon>Bacillota</taxon>
        <taxon>Bacilli</taxon>
        <taxon>Bacillales</taxon>
        <taxon>Caryophanaceae</taxon>
        <taxon>Filibacter</taxon>
    </lineage>
</organism>
<keyword evidence="3" id="KW-1185">Reference proteome</keyword>
<dbReference type="OrthoDB" id="1912370at2"/>
<name>A0A3P5XF59_9BACL</name>
<sequence>MRRKATLLLIAIMGIVLGTACSYDSEKALKNGDVVNMNGPVYNFVMFEIFLNSIETKNADTVRITNYSVEGDPIFYDLNYDGSSIDLEVDQSKDKYKGDGPAKVQMSCTHMATDDGQQVVTYTLEGCDHQSADEGFIVLSVLKEEEHDH</sequence>
<dbReference type="EMBL" id="UXAV01000042">
    <property type="protein sequence ID" value="VDC28863.1"/>
    <property type="molecule type" value="Genomic_DNA"/>
</dbReference>
<proteinExistence type="predicted"/>
<feature type="chain" id="PRO_5017985864" description="DUF4362 domain-containing protein" evidence="1">
    <location>
        <begin position="23"/>
        <end position="149"/>
    </location>
</feature>
<keyword evidence="1" id="KW-0732">Signal</keyword>
<dbReference type="RefSeq" id="WP_124070457.1">
    <property type="nucleotide sequence ID" value="NZ_CBCRXF010000001.1"/>
</dbReference>
<reference evidence="2 3" key="1">
    <citation type="submission" date="2018-11" db="EMBL/GenBank/DDBJ databases">
        <authorList>
            <person name="Criscuolo A."/>
        </authorList>
    </citation>
    <scope>NUCLEOTIDE SEQUENCE [LARGE SCALE GENOMIC DNA]</scope>
    <source>
        <strain evidence="2">ATB-66</strain>
    </source>
</reference>
<evidence type="ECO:0000256" key="1">
    <source>
        <dbReference type="SAM" id="SignalP"/>
    </source>
</evidence>
<dbReference type="PROSITE" id="PS51257">
    <property type="entry name" value="PROKAR_LIPOPROTEIN"/>
    <property type="match status" value="1"/>
</dbReference>
<dbReference type="Proteomes" id="UP000270468">
    <property type="component" value="Unassembled WGS sequence"/>
</dbReference>
<dbReference type="InterPro" id="IPR025372">
    <property type="entry name" value="DUF4362"/>
</dbReference>
<accession>A0A3P5XF59</accession>
<evidence type="ECO:0000313" key="3">
    <source>
        <dbReference type="Proteomes" id="UP000270468"/>
    </source>
</evidence>
<evidence type="ECO:0008006" key="4">
    <source>
        <dbReference type="Google" id="ProtNLM"/>
    </source>
</evidence>
<dbReference type="AlphaFoldDB" id="A0A3P5XF59"/>
<feature type="signal peptide" evidence="1">
    <location>
        <begin position="1"/>
        <end position="22"/>
    </location>
</feature>